<organism evidence="6 7">
    <name type="scientific">Paracoccus denitrificans</name>
    <dbReference type="NCBI Taxonomy" id="266"/>
    <lineage>
        <taxon>Bacteria</taxon>
        <taxon>Pseudomonadati</taxon>
        <taxon>Pseudomonadota</taxon>
        <taxon>Alphaproteobacteria</taxon>
        <taxon>Rhodobacterales</taxon>
        <taxon>Paracoccaceae</taxon>
        <taxon>Paracoccus</taxon>
    </lineage>
</organism>
<evidence type="ECO:0000259" key="4">
    <source>
        <dbReference type="SMART" id="SM00796"/>
    </source>
</evidence>
<evidence type="ECO:0000313" key="6">
    <source>
        <dbReference type="EMBL" id="TKW66019.1"/>
    </source>
</evidence>
<accession>A0A533I2U9</accession>
<protein>
    <submittedName>
        <fullName evidence="6">5-oxoprolinase/urea amidolyase family protein</fullName>
    </submittedName>
</protein>
<dbReference type="InterPro" id="IPR003833">
    <property type="entry name" value="CT_C_D"/>
</dbReference>
<evidence type="ECO:0000313" key="7">
    <source>
        <dbReference type="Proteomes" id="UP000315344"/>
    </source>
</evidence>
<evidence type="ECO:0000259" key="5">
    <source>
        <dbReference type="SMART" id="SM00797"/>
    </source>
</evidence>
<dbReference type="GO" id="GO:0016829">
    <property type="term" value="F:lyase activity"/>
    <property type="evidence" value="ECO:0007669"/>
    <property type="project" value="UniProtKB-KW"/>
</dbReference>
<evidence type="ECO:0000256" key="2">
    <source>
        <dbReference type="ARBA" id="ARBA00022801"/>
    </source>
</evidence>
<dbReference type="SMART" id="SM00796">
    <property type="entry name" value="AHS1"/>
    <property type="match status" value="1"/>
</dbReference>
<reference evidence="6 7" key="1">
    <citation type="journal article" date="2017" name="Nat. Commun.">
        <title>In situ click chemistry generation of cyclooxygenase-2 inhibitors.</title>
        <authorList>
            <person name="Bhardwaj A."/>
            <person name="Kaur J."/>
            <person name="Wuest M."/>
            <person name="Wuest F."/>
        </authorList>
    </citation>
    <scope>NUCLEOTIDE SEQUENCE [LARGE SCALE GENOMIC DNA]</scope>
    <source>
        <strain evidence="6">S2_012_000_R3_94</strain>
    </source>
</reference>
<dbReference type="Gene3D" id="2.40.100.10">
    <property type="entry name" value="Cyclophilin-like"/>
    <property type="match status" value="2"/>
</dbReference>
<keyword evidence="2" id="KW-0378">Hydrolase</keyword>
<dbReference type="InterPro" id="IPR029000">
    <property type="entry name" value="Cyclophilin-like_dom_sf"/>
</dbReference>
<dbReference type="PANTHER" id="PTHR43309:SF3">
    <property type="entry name" value="5-OXOPROLINASE SUBUNIT C"/>
    <property type="match status" value="1"/>
</dbReference>
<dbReference type="Pfam" id="PF02626">
    <property type="entry name" value="CT_A_B"/>
    <property type="match status" value="1"/>
</dbReference>
<sequence length="531" mass="54975">MTARFLPAGDTALLVELADLDAVLALFASMNADPPRGVVELVPAAKTLAVTFDQHVTSASRLASEIALRDLTGHAPASGREIEIPVTYDGQDLAGVAALTGLSVAEVIARHTGTGWRAAFNGFAPGFCYLSGGDPALHVPRLQSPRTAIPAGSVALAGAFSGVYPQESPGGWQLIGTTTARMWDLSRTPPALVAPGDLVKFVDCAKRPASQKPAMNSRPAEKPLLPGRPTARLDVIDAPFPVQFQDGGRLDQLAQGVAASGAADMGAFRSLNRLLGNPAGTPAIEIGAGPLHLRATTPCTIAITGAGRRITLNDQDTFTTHQAVAVDAGDSIHITSPSSGSFSYLGARGGFEVEPVLGSAATDTLAHIGPPPLQAGDWIALAGRPAQSLGPAEPVPVLPRPGETVVLDVVMGPRADWFSAKTLALFTSQDWIVTPRSSRIGKRLEGASALMRANDRELPSEAAMTGAIQVPHSGQPVLFLADHPLTGGYPVIATVAAHHLDLAAQAPPGAKLRFRPCAPFSEIAPVSPEVS</sequence>
<dbReference type="PANTHER" id="PTHR43309">
    <property type="entry name" value="5-OXOPROLINASE SUBUNIT C"/>
    <property type="match status" value="1"/>
</dbReference>
<keyword evidence="1" id="KW-0547">Nucleotide-binding</keyword>
<dbReference type="NCBIfam" id="TIGR00724">
    <property type="entry name" value="urea_amlyse_rel"/>
    <property type="match status" value="1"/>
</dbReference>
<name>A0A533I2U9_PARDE</name>
<feature type="domain" description="Carboxyltransferase" evidence="4">
    <location>
        <begin position="3"/>
        <end position="193"/>
    </location>
</feature>
<dbReference type="Pfam" id="PF02682">
    <property type="entry name" value="CT_C_D"/>
    <property type="match status" value="1"/>
</dbReference>
<gene>
    <name evidence="6" type="ORF">DI616_12815</name>
</gene>
<dbReference type="GO" id="GO:0016787">
    <property type="term" value="F:hydrolase activity"/>
    <property type="evidence" value="ECO:0007669"/>
    <property type="project" value="UniProtKB-KW"/>
</dbReference>
<dbReference type="Proteomes" id="UP000315344">
    <property type="component" value="Unassembled WGS sequence"/>
</dbReference>
<dbReference type="Gene3D" id="3.30.1360.40">
    <property type="match status" value="1"/>
</dbReference>
<dbReference type="InterPro" id="IPR052708">
    <property type="entry name" value="PxpC"/>
</dbReference>
<feature type="domain" description="Carboxyltransferase" evidence="5">
    <location>
        <begin position="254"/>
        <end position="531"/>
    </location>
</feature>
<dbReference type="EMBL" id="VAFL01000009">
    <property type="protein sequence ID" value="TKW66019.1"/>
    <property type="molecule type" value="Genomic_DNA"/>
</dbReference>
<dbReference type="InterPro" id="IPR003778">
    <property type="entry name" value="CT_A_B"/>
</dbReference>
<keyword evidence="3" id="KW-0067">ATP-binding</keyword>
<evidence type="ECO:0000256" key="3">
    <source>
        <dbReference type="ARBA" id="ARBA00022840"/>
    </source>
</evidence>
<keyword evidence="6" id="KW-0456">Lyase</keyword>
<dbReference type="GO" id="GO:0005524">
    <property type="term" value="F:ATP binding"/>
    <property type="evidence" value="ECO:0007669"/>
    <property type="project" value="UniProtKB-KW"/>
</dbReference>
<comment type="caution">
    <text evidence="6">The sequence shown here is derived from an EMBL/GenBank/DDBJ whole genome shotgun (WGS) entry which is preliminary data.</text>
</comment>
<proteinExistence type="predicted"/>
<dbReference type="SUPFAM" id="SSF160467">
    <property type="entry name" value="PH0987 N-terminal domain-like"/>
    <property type="match status" value="1"/>
</dbReference>
<dbReference type="SUPFAM" id="SSF50891">
    <property type="entry name" value="Cyclophilin-like"/>
    <property type="match status" value="2"/>
</dbReference>
<dbReference type="SMART" id="SM00797">
    <property type="entry name" value="AHS2"/>
    <property type="match status" value="1"/>
</dbReference>
<evidence type="ECO:0000256" key="1">
    <source>
        <dbReference type="ARBA" id="ARBA00022741"/>
    </source>
</evidence>
<dbReference type="AlphaFoldDB" id="A0A533I2U9"/>